<evidence type="ECO:0000313" key="2">
    <source>
        <dbReference type="EMBL" id="KAG9228675.1"/>
    </source>
</evidence>
<name>A0A9P8C0B3_9HELO</name>
<organism evidence="2 3">
    <name type="scientific">Amylocarpus encephaloides</name>
    <dbReference type="NCBI Taxonomy" id="45428"/>
    <lineage>
        <taxon>Eukaryota</taxon>
        <taxon>Fungi</taxon>
        <taxon>Dikarya</taxon>
        <taxon>Ascomycota</taxon>
        <taxon>Pezizomycotina</taxon>
        <taxon>Leotiomycetes</taxon>
        <taxon>Helotiales</taxon>
        <taxon>Helotiales incertae sedis</taxon>
        <taxon>Amylocarpus</taxon>
    </lineage>
</organism>
<dbReference type="AlphaFoldDB" id="A0A9P8C0B3"/>
<comment type="caution">
    <text evidence="2">The sequence shown here is derived from an EMBL/GenBank/DDBJ whole genome shotgun (WGS) entry which is preliminary data.</text>
</comment>
<feature type="region of interest" description="Disordered" evidence="1">
    <location>
        <begin position="1"/>
        <end position="63"/>
    </location>
</feature>
<dbReference type="EMBL" id="MU251880">
    <property type="protein sequence ID" value="KAG9228675.1"/>
    <property type="molecule type" value="Genomic_DNA"/>
</dbReference>
<keyword evidence="3" id="KW-1185">Reference proteome</keyword>
<gene>
    <name evidence="2" type="ORF">BJ875DRAFT_388903</name>
</gene>
<accession>A0A9P8C0B3</accession>
<feature type="compositionally biased region" description="Basic and acidic residues" evidence="1">
    <location>
        <begin position="40"/>
        <end position="53"/>
    </location>
</feature>
<proteinExistence type="predicted"/>
<protein>
    <submittedName>
        <fullName evidence="2">Uncharacterized protein</fullName>
    </submittedName>
</protein>
<dbReference type="Proteomes" id="UP000824998">
    <property type="component" value="Unassembled WGS sequence"/>
</dbReference>
<sequence>MSSGSSIESKPPRPIPPKRSFADFDEPNPFSSQPSTTKRLRIETEEAEQEAKVCQHSLIPVND</sequence>
<reference evidence="2" key="1">
    <citation type="journal article" date="2021" name="IMA Fungus">
        <title>Genomic characterization of three marine fungi, including Emericellopsis atlantica sp. nov. with signatures of a generalist lifestyle and marine biomass degradation.</title>
        <authorList>
            <person name="Hagestad O.C."/>
            <person name="Hou L."/>
            <person name="Andersen J.H."/>
            <person name="Hansen E.H."/>
            <person name="Altermark B."/>
            <person name="Li C."/>
            <person name="Kuhnert E."/>
            <person name="Cox R.J."/>
            <person name="Crous P.W."/>
            <person name="Spatafora J.W."/>
            <person name="Lail K."/>
            <person name="Amirebrahimi M."/>
            <person name="Lipzen A."/>
            <person name="Pangilinan J."/>
            <person name="Andreopoulos W."/>
            <person name="Hayes R.D."/>
            <person name="Ng V."/>
            <person name="Grigoriev I.V."/>
            <person name="Jackson S.A."/>
            <person name="Sutton T.D.S."/>
            <person name="Dobson A.D.W."/>
            <person name="Rama T."/>
        </authorList>
    </citation>
    <scope>NUCLEOTIDE SEQUENCE</scope>
    <source>
        <strain evidence="2">TRa018bII</strain>
    </source>
</reference>
<evidence type="ECO:0000256" key="1">
    <source>
        <dbReference type="SAM" id="MobiDB-lite"/>
    </source>
</evidence>
<evidence type="ECO:0000313" key="3">
    <source>
        <dbReference type="Proteomes" id="UP000824998"/>
    </source>
</evidence>